<accession>A0A409VFY4</accession>
<feature type="compositionally biased region" description="Polar residues" evidence="2">
    <location>
        <begin position="1"/>
        <end position="16"/>
    </location>
</feature>
<reference evidence="4 5" key="1">
    <citation type="journal article" date="2018" name="Evol. Lett.">
        <title>Horizontal gene cluster transfer increased hallucinogenic mushroom diversity.</title>
        <authorList>
            <person name="Reynolds H.T."/>
            <person name="Vijayakumar V."/>
            <person name="Gluck-Thaler E."/>
            <person name="Korotkin H.B."/>
            <person name="Matheny P.B."/>
            <person name="Slot J.C."/>
        </authorList>
    </citation>
    <scope>NUCLEOTIDE SEQUENCE [LARGE SCALE GENOMIC DNA]</scope>
    <source>
        <strain evidence="4 5">2629</strain>
    </source>
</reference>
<dbReference type="OrthoDB" id="18440at2759"/>
<feature type="region of interest" description="Disordered" evidence="2">
    <location>
        <begin position="189"/>
        <end position="295"/>
    </location>
</feature>
<evidence type="ECO:0000313" key="5">
    <source>
        <dbReference type="Proteomes" id="UP000284842"/>
    </source>
</evidence>
<evidence type="ECO:0000256" key="2">
    <source>
        <dbReference type="SAM" id="MobiDB-lite"/>
    </source>
</evidence>
<feature type="region of interest" description="Disordered" evidence="2">
    <location>
        <begin position="388"/>
        <end position="417"/>
    </location>
</feature>
<feature type="compositionally biased region" description="Basic residues" evidence="2">
    <location>
        <begin position="407"/>
        <end position="417"/>
    </location>
</feature>
<dbReference type="GO" id="GO:0008270">
    <property type="term" value="F:zinc ion binding"/>
    <property type="evidence" value="ECO:0007669"/>
    <property type="project" value="UniProtKB-KW"/>
</dbReference>
<feature type="compositionally biased region" description="Acidic residues" evidence="2">
    <location>
        <begin position="216"/>
        <end position="248"/>
    </location>
</feature>
<dbReference type="PANTHER" id="PTHR21354">
    <property type="entry name" value="ZINC FINGER PROTEIN 511"/>
    <property type="match status" value="1"/>
</dbReference>
<dbReference type="PROSITE" id="PS50157">
    <property type="entry name" value="ZINC_FINGER_C2H2_2"/>
    <property type="match status" value="1"/>
</dbReference>
<dbReference type="AlphaFoldDB" id="A0A409VFY4"/>
<dbReference type="Proteomes" id="UP000284842">
    <property type="component" value="Unassembled WGS sequence"/>
</dbReference>
<protein>
    <recommendedName>
        <fullName evidence="3">C2H2-type domain-containing protein</fullName>
    </recommendedName>
</protein>
<gene>
    <name evidence="4" type="ORF">CVT24_011029</name>
</gene>
<dbReference type="InterPro" id="IPR013087">
    <property type="entry name" value="Znf_C2H2_type"/>
</dbReference>
<feature type="compositionally biased region" description="Polar residues" evidence="2">
    <location>
        <begin position="200"/>
        <end position="209"/>
    </location>
</feature>
<feature type="domain" description="C2H2-type" evidence="3">
    <location>
        <begin position="133"/>
        <end position="165"/>
    </location>
</feature>
<dbReference type="PROSITE" id="PS00028">
    <property type="entry name" value="ZINC_FINGER_C2H2_1"/>
    <property type="match status" value="1"/>
</dbReference>
<feature type="region of interest" description="Disordered" evidence="2">
    <location>
        <begin position="1"/>
        <end position="58"/>
    </location>
</feature>
<feature type="compositionally biased region" description="Low complexity" evidence="2">
    <location>
        <begin position="262"/>
        <end position="272"/>
    </location>
</feature>
<sequence>MASTTNKRPRTSSASMDLNPPLLSEGTSPPSNPPSKAMRVQPFNPSATPDAGTGASSVGHPLLCNLPPTCNHHPTPISDTNELERHYASHHAHVCELDNCRCVFPEARLLELHQTECHDPIAAIRKERGEKIFQCHIPAPTCGRNFLTPKARRLHLIQVHNYPKQFFFAVTNKGVGGLLRRWGEGASLVRGPWKPRDSKATLSTNPNSSGGKGDGMDEDGNDSDSDDEEEEEEEDAPIQEDDEEEEAIDQSTPRIRPIRFNSGSSPHSSVSSKVTVRGGAPHQRQHSGGALDDSGISGITNAIESLSLVPDSVRFGRGGKRGFIGGPRGRGAPRGGGRGRGGRGWGGGGVYEGGEHQHAMEVDNTASAHHPGVIPLRGRGAAAANIRGGRGHHGPNVIPNNSITVRARGRGRGRGAS</sequence>
<keyword evidence="1" id="KW-0862">Zinc</keyword>
<evidence type="ECO:0000259" key="3">
    <source>
        <dbReference type="PROSITE" id="PS50157"/>
    </source>
</evidence>
<feature type="region of interest" description="Disordered" evidence="2">
    <location>
        <begin position="314"/>
        <end position="344"/>
    </location>
</feature>
<dbReference type="InterPro" id="IPR039258">
    <property type="entry name" value="ZNF511"/>
</dbReference>
<dbReference type="InParanoid" id="A0A409VFY4"/>
<keyword evidence="5" id="KW-1185">Reference proteome</keyword>
<keyword evidence="1" id="KW-0863">Zinc-finger</keyword>
<comment type="caution">
    <text evidence="4">The sequence shown here is derived from an EMBL/GenBank/DDBJ whole genome shotgun (WGS) entry which is preliminary data.</text>
</comment>
<dbReference type="PANTHER" id="PTHR21354:SF0">
    <property type="entry name" value="ZINC FINGER PROTEIN 511"/>
    <property type="match status" value="1"/>
</dbReference>
<organism evidence="4 5">
    <name type="scientific">Panaeolus cyanescens</name>
    <dbReference type="NCBI Taxonomy" id="181874"/>
    <lineage>
        <taxon>Eukaryota</taxon>
        <taxon>Fungi</taxon>
        <taxon>Dikarya</taxon>
        <taxon>Basidiomycota</taxon>
        <taxon>Agaricomycotina</taxon>
        <taxon>Agaricomycetes</taxon>
        <taxon>Agaricomycetidae</taxon>
        <taxon>Agaricales</taxon>
        <taxon>Agaricineae</taxon>
        <taxon>Galeropsidaceae</taxon>
        <taxon>Panaeolus</taxon>
    </lineage>
</organism>
<proteinExistence type="predicted"/>
<evidence type="ECO:0000313" key="4">
    <source>
        <dbReference type="EMBL" id="PPQ65166.1"/>
    </source>
</evidence>
<dbReference type="EMBL" id="NHTK01006072">
    <property type="protein sequence ID" value="PPQ65166.1"/>
    <property type="molecule type" value="Genomic_DNA"/>
</dbReference>
<name>A0A409VFY4_9AGAR</name>
<keyword evidence="1" id="KW-0479">Metal-binding</keyword>
<feature type="compositionally biased region" description="Gly residues" evidence="2">
    <location>
        <begin position="321"/>
        <end position="344"/>
    </location>
</feature>
<evidence type="ECO:0000256" key="1">
    <source>
        <dbReference type="PROSITE-ProRule" id="PRU00042"/>
    </source>
</evidence>